<dbReference type="InterPro" id="IPR011009">
    <property type="entry name" value="Kinase-like_dom_sf"/>
</dbReference>
<dbReference type="PROSITE" id="PS50011">
    <property type="entry name" value="PROTEIN_KINASE_DOM"/>
    <property type="match status" value="1"/>
</dbReference>
<dbReference type="InterPro" id="IPR036097">
    <property type="entry name" value="HisK_dim/P_sf"/>
</dbReference>
<dbReference type="EMBL" id="JMCC02000080">
    <property type="protein sequence ID" value="KIG14078.1"/>
    <property type="molecule type" value="Genomic_DNA"/>
</dbReference>
<keyword evidence="8" id="KW-0812">Transmembrane</keyword>
<dbReference type="InterPro" id="IPR003661">
    <property type="entry name" value="HisK_dim/P_dom"/>
</dbReference>
<dbReference type="Gene3D" id="3.30.450.20">
    <property type="entry name" value="PAS domain"/>
    <property type="match status" value="1"/>
</dbReference>
<keyword evidence="8" id="KW-0472">Membrane</keyword>
<evidence type="ECO:0000256" key="8">
    <source>
        <dbReference type="SAM" id="Phobius"/>
    </source>
</evidence>
<dbReference type="CDD" id="cd00082">
    <property type="entry name" value="HisKA"/>
    <property type="match status" value="1"/>
</dbReference>
<comment type="caution">
    <text evidence="12">The sequence shown here is derived from an EMBL/GenBank/DDBJ whole genome shotgun (WGS) entry which is preliminary data.</text>
</comment>
<dbReference type="Gene3D" id="3.40.50.2300">
    <property type="match status" value="1"/>
</dbReference>
<dbReference type="InterPro" id="IPR003018">
    <property type="entry name" value="GAF"/>
</dbReference>
<evidence type="ECO:0000256" key="4">
    <source>
        <dbReference type="ARBA" id="ARBA00022679"/>
    </source>
</evidence>
<dbReference type="InterPro" id="IPR011006">
    <property type="entry name" value="CheY-like_superfamily"/>
</dbReference>
<dbReference type="InterPro" id="IPR053159">
    <property type="entry name" value="Hybrid_Histidine_Kinase"/>
</dbReference>
<evidence type="ECO:0000256" key="2">
    <source>
        <dbReference type="ARBA" id="ARBA00012438"/>
    </source>
</evidence>
<dbReference type="Proteomes" id="UP000031599">
    <property type="component" value="Unassembled WGS sequence"/>
</dbReference>
<dbReference type="SMART" id="SM00388">
    <property type="entry name" value="HisKA"/>
    <property type="match status" value="1"/>
</dbReference>
<dbReference type="EC" id="2.7.13.3" evidence="2"/>
<organism evidence="12 13">
    <name type="scientific">Enhygromyxa salina</name>
    <dbReference type="NCBI Taxonomy" id="215803"/>
    <lineage>
        <taxon>Bacteria</taxon>
        <taxon>Pseudomonadati</taxon>
        <taxon>Myxococcota</taxon>
        <taxon>Polyangia</taxon>
        <taxon>Nannocystales</taxon>
        <taxon>Nannocystaceae</taxon>
        <taxon>Enhygromyxa</taxon>
    </lineage>
</organism>
<accession>A0A0C1ZSN4</accession>
<feature type="compositionally biased region" description="Basic and acidic residues" evidence="7">
    <location>
        <begin position="1514"/>
        <end position="1564"/>
    </location>
</feature>
<comment type="catalytic activity">
    <reaction evidence="1">
        <text>ATP + protein L-histidine = ADP + protein N-phospho-L-histidine.</text>
        <dbReference type="EC" id="2.7.13.3"/>
    </reaction>
</comment>
<feature type="transmembrane region" description="Helical" evidence="8">
    <location>
        <begin position="914"/>
        <end position="934"/>
    </location>
</feature>
<evidence type="ECO:0000256" key="3">
    <source>
        <dbReference type="ARBA" id="ARBA00022553"/>
    </source>
</evidence>
<evidence type="ECO:0000256" key="5">
    <source>
        <dbReference type="ARBA" id="ARBA00022777"/>
    </source>
</evidence>
<dbReference type="InterPro" id="IPR029016">
    <property type="entry name" value="GAF-like_dom_sf"/>
</dbReference>
<gene>
    <name evidence="12" type="ORF">DB30_07265</name>
</gene>
<dbReference type="InterPro" id="IPR035965">
    <property type="entry name" value="PAS-like_dom_sf"/>
</dbReference>
<protein>
    <recommendedName>
        <fullName evidence="2">histidine kinase</fullName>
        <ecNumber evidence="2">2.7.13.3</ecNumber>
    </recommendedName>
</protein>
<sequence>MLPTSEVMTHSEARKGASLGFLDGYDLQRLLRKTRSTAVYHASRNRDGLAVIAKFYLADKDAAEGHFEHEYRLLSSLGVGGAVEAVDLVRAGQQHVLILKRFPGVDLDNFMGGRPLDIETFLVLAVKITTILTNVHARRVIHRDIKPSSILVDPDTLEICLADFGISVALERDHREIYDLGVLAGTLPYLAPEQTGRTTRTVDHRSDLYSLGATFYQMLAGRPPFTDTEPLRLVHAHLARVPPSLEQLRPEIPKVLAAMVARLLAKDPIDRYQSAQGLLHDLERCQQERRGFEIPSFELGLGDASERLELPDRLYGRKSEVERLSQAFDRACAGGVEFLLLHGPSGIGKTALIQSLQPQLADREGYFAAGKFEQFRSNVPLLGVTQALSRLVDRLLIEDEERLEAWKQRLSEELDSTASVLVPLVPGLEHLLGPQPDALELGALESRNRLLVALGRLATTIAAPEHPVVLFLDDLQWSDPISLRVIEQLVTASDAKGLLVIGAYRDEEVDDDHPLRVLAKRVEQSVELELGPLSTAAVSELIADALKVDKVRAAELAGSLAGRTDNNPLLIRQLLVLLEQDGALTRGATGWSWSADAVRKSGIPSDALGMIRAKLERLSPELREVLAAAACAGSRFDLSGLAAALERRPADLLPDVTSLADEGLLTLSDSVVCFTHDRIEEGARHWLDPEHAQHYHRRIGRFLRDTAPEAQLNERIYDIVDHLNRTIETEDDADRLWELAELDLLAGQAGLRASASMMAARHLEAGLRALERADACWDGKSSARIRGHGDRLALSLGVQHARCVSLMGDYERASELFDAIMGPTLSPLDYANVALVRLEACTIASRQEDAIRWALAGLEKLGVRLSPSPGPVTVVSSLVRMKWAFRAKNRGALDHLSACEDPSARLRMELLAKLVGPAYVVGGTLVPVIIVLAALESLRIGRTSSFSYYLALVCMLLAGALGDYDGAAGLANHALKLIHEPGATRRGITVLLAHSIVLHWTRPYAECFEGVQSSFELALEEGDLEYATYATLHRVGYQSSMGRPLDVVRVEAQEAARFASNTGMVEFAEAIRVRVRMSEVLEGAEVLDSFDPDDFTLLYPRCVAVNWAMQPLVFLGEPERALALSESVVNKVGEGLFGFYLLPEFVFYRGLAAAICLDEAREDQLRSRRKILRKSHKQLKKWAAVYDGNLGAHALLLEAELARGRTELAQDLYERAARQAHESFPQIEALAWERLGHFMGARGWEGLAHTPMLRAHSLYEAWGAVGKVAQIERDFPELRFLSAATAIPYNINETVSTTTSSMSASLDVASVLKSTLGITRGQSHDEVVSRVLAAAIENAGAQRGVLVQHLEGALYVVVENDNEGSTGRVTSPIPLAEAEAMLPTSLVRLVARTREPRIIHDARADLDVRTSPGAPSNKVLSIVCMPILSQNQLVGVLYLENRLVTGVFTPDRLEVLEHLAAQAAISLQSARLFDELRGREAQWASLVEHAPDNIAIVDRDGCIEFINRGVTDEGRGVTHEGRGVTHEGRGVTHEGRGVTHEGRGVTHEGRGVTHEGRGVTDEGRGVTGEGRGVTGEGRGVIGEGRGVIGEGRGVIGEGRGLVNEGRGLVNEGRGLIGRRMATLFAPEYQDRVNAAIAKVFDSGEHDSFEAEVLGKDEEDRRWWTTRLSPILGNQKGMEATEVTRVTLISTDDTEHRQLEGQLRQSQKMEAVGALAGGVAHDFNNLLSVILGSAELAREGLYPAEDALDEVMDAAERASALTRQLLAFSRKQFLSPRVLDLNESVSGMSKMLRRLISEDIELVLDLTEGLGWIRVDPGQLEQVALNLVVNARDAMPEGGEIWVRTSQAELSPAKIWRHENREPGLYVTLEVKDSGAGMDAATRERIFEPFFTTKAAGKGTGLGLSTVHGIVKQSGGFIEVQSELGVGTTFSVYLPVVEAVLDATNSNQSEEIPGGRETILLVEDEASVRKLMITILTQQGYTVLEAANGEDALKIAAETDWIDMLLTDVVLPGISGSEVIDEVLKKFRDMAVLYVSGYTEDAIKGLGGDKDARAFLTKPFTRDSLARKVREALDE</sequence>
<dbReference type="Pfam" id="PF02518">
    <property type="entry name" value="HATPase_c"/>
    <property type="match status" value="1"/>
</dbReference>
<dbReference type="Pfam" id="PF13191">
    <property type="entry name" value="AAA_16"/>
    <property type="match status" value="1"/>
</dbReference>
<name>A0A0C1ZSN4_9BACT</name>
<dbReference type="InterPro" id="IPR003594">
    <property type="entry name" value="HATPase_dom"/>
</dbReference>
<dbReference type="CDD" id="cd14014">
    <property type="entry name" value="STKc_PknB_like"/>
    <property type="match status" value="1"/>
</dbReference>
<evidence type="ECO:0000313" key="12">
    <source>
        <dbReference type="EMBL" id="KIG14078.1"/>
    </source>
</evidence>
<keyword evidence="4" id="KW-0808">Transferase</keyword>
<dbReference type="SMART" id="SM00387">
    <property type="entry name" value="HATPase_c"/>
    <property type="match status" value="1"/>
</dbReference>
<dbReference type="PANTHER" id="PTHR43642:SF1">
    <property type="entry name" value="HYBRID SIGNAL TRANSDUCTION HISTIDINE KINASE G"/>
    <property type="match status" value="1"/>
</dbReference>
<dbReference type="SUPFAM" id="SSF55874">
    <property type="entry name" value="ATPase domain of HSP90 chaperone/DNA topoisomerase II/histidine kinase"/>
    <property type="match status" value="1"/>
</dbReference>
<keyword evidence="8" id="KW-1133">Transmembrane helix</keyword>
<dbReference type="SUPFAM" id="SSF55785">
    <property type="entry name" value="PYP-like sensor domain (PAS domain)"/>
    <property type="match status" value="1"/>
</dbReference>
<dbReference type="Pfam" id="PF00072">
    <property type="entry name" value="Response_reg"/>
    <property type="match status" value="1"/>
</dbReference>
<dbReference type="PRINTS" id="PR00344">
    <property type="entry name" value="BCTRLSENSOR"/>
</dbReference>
<evidence type="ECO:0000259" key="9">
    <source>
        <dbReference type="PROSITE" id="PS50011"/>
    </source>
</evidence>
<feature type="transmembrane region" description="Helical" evidence="8">
    <location>
        <begin position="946"/>
        <end position="964"/>
    </location>
</feature>
<keyword evidence="5 12" id="KW-0418">Kinase</keyword>
<dbReference type="PANTHER" id="PTHR43642">
    <property type="entry name" value="HYBRID SIGNAL TRANSDUCTION HISTIDINE KINASE G"/>
    <property type="match status" value="1"/>
</dbReference>
<dbReference type="SUPFAM" id="SSF56112">
    <property type="entry name" value="Protein kinase-like (PK-like)"/>
    <property type="match status" value="1"/>
</dbReference>
<dbReference type="Gene3D" id="3.30.450.40">
    <property type="match status" value="1"/>
</dbReference>
<dbReference type="InterPro" id="IPR000719">
    <property type="entry name" value="Prot_kinase_dom"/>
</dbReference>
<dbReference type="InterPro" id="IPR036890">
    <property type="entry name" value="HATPase_C_sf"/>
</dbReference>
<evidence type="ECO:0000313" key="13">
    <source>
        <dbReference type="Proteomes" id="UP000031599"/>
    </source>
</evidence>
<dbReference type="SMART" id="SM00448">
    <property type="entry name" value="REC"/>
    <property type="match status" value="1"/>
</dbReference>
<keyword evidence="3 6" id="KW-0597">Phosphoprotein</keyword>
<evidence type="ECO:0000256" key="6">
    <source>
        <dbReference type="PROSITE-ProRule" id="PRU00169"/>
    </source>
</evidence>
<dbReference type="InterPro" id="IPR041664">
    <property type="entry name" value="AAA_16"/>
</dbReference>
<dbReference type="SUPFAM" id="SSF55781">
    <property type="entry name" value="GAF domain-like"/>
    <property type="match status" value="1"/>
</dbReference>
<proteinExistence type="predicted"/>
<dbReference type="Gene3D" id="3.40.50.300">
    <property type="entry name" value="P-loop containing nucleotide triphosphate hydrolases"/>
    <property type="match status" value="1"/>
</dbReference>
<dbReference type="Gene3D" id="3.30.565.10">
    <property type="entry name" value="Histidine kinase-like ATPase, C-terminal domain"/>
    <property type="match status" value="1"/>
</dbReference>
<dbReference type="Pfam" id="PF00512">
    <property type="entry name" value="HisKA"/>
    <property type="match status" value="1"/>
</dbReference>
<feature type="modified residue" description="4-aspartylphosphate" evidence="6">
    <location>
        <position position="2007"/>
    </location>
</feature>
<evidence type="ECO:0000259" key="11">
    <source>
        <dbReference type="PROSITE" id="PS50110"/>
    </source>
</evidence>
<feature type="region of interest" description="Disordered" evidence="7">
    <location>
        <begin position="1514"/>
        <end position="1584"/>
    </location>
</feature>
<dbReference type="InterPro" id="IPR027417">
    <property type="entry name" value="P-loop_NTPase"/>
</dbReference>
<keyword evidence="12" id="KW-0723">Serine/threonine-protein kinase</keyword>
<dbReference type="Pfam" id="PF00069">
    <property type="entry name" value="Pkinase"/>
    <property type="match status" value="1"/>
</dbReference>
<evidence type="ECO:0000259" key="10">
    <source>
        <dbReference type="PROSITE" id="PS50109"/>
    </source>
</evidence>
<feature type="domain" description="Histidine kinase" evidence="10">
    <location>
        <begin position="1717"/>
        <end position="1937"/>
    </location>
</feature>
<dbReference type="SMART" id="SM00065">
    <property type="entry name" value="GAF"/>
    <property type="match status" value="1"/>
</dbReference>
<dbReference type="InterPro" id="IPR001789">
    <property type="entry name" value="Sig_transdc_resp-reg_receiver"/>
</dbReference>
<evidence type="ECO:0000256" key="1">
    <source>
        <dbReference type="ARBA" id="ARBA00000085"/>
    </source>
</evidence>
<dbReference type="PROSITE" id="PS50110">
    <property type="entry name" value="RESPONSE_REGULATORY"/>
    <property type="match status" value="1"/>
</dbReference>
<dbReference type="PROSITE" id="PS50109">
    <property type="entry name" value="HIS_KIN"/>
    <property type="match status" value="1"/>
</dbReference>
<feature type="domain" description="Response regulatory" evidence="11">
    <location>
        <begin position="1957"/>
        <end position="2072"/>
    </location>
</feature>
<dbReference type="Gene3D" id="1.10.287.130">
    <property type="match status" value="1"/>
</dbReference>
<reference evidence="12 13" key="1">
    <citation type="submission" date="2014-12" db="EMBL/GenBank/DDBJ databases">
        <title>Genome assembly of Enhygromyxa salina DSM 15201.</title>
        <authorList>
            <person name="Sharma G."/>
            <person name="Subramanian S."/>
        </authorList>
    </citation>
    <scope>NUCLEOTIDE SEQUENCE [LARGE SCALE GENOMIC DNA]</scope>
    <source>
        <strain evidence="12 13">DSM 15201</strain>
    </source>
</reference>
<dbReference type="SUPFAM" id="SSF52540">
    <property type="entry name" value="P-loop containing nucleoside triphosphate hydrolases"/>
    <property type="match status" value="1"/>
</dbReference>
<dbReference type="GO" id="GO:0005524">
    <property type="term" value="F:ATP binding"/>
    <property type="evidence" value="ECO:0007669"/>
    <property type="project" value="InterPro"/>
</dbReference>
<dbReference type="InterPro" id="IPR004358">
    <property type="entry name" value="Sig_transdc_His_kin-like_C"/>
</dbReference>
<dbReference type="Gene3D" id="1.10.510.10">
    <property type="entry name" value="Transferase(Phosphotransferase) domain 1"/>
    <property type="match status" value="1"/>
</dbReference>
<feature type="compositionally biased region" description="Gly residues" evidence="7">
    <location>
        <begin position="1565"/>
        <end position="1584"/>
    </location>
</feature>
<dbReference type="GO" id="GO:0004674">
    <property type="term" value="F:protein serine/threonine kinase activity"/>
    <property type="evidence" value="ECO:0007669"/>
    <property type="project" value="UniProtKB-KW"/>
</dbReference>
<dbReference type="Pfam" id="PF01590">
    <property type="entry name" value="GAF"/>
    <property type="match status" value="1"/>
</dbReference>
<dbReference type="InterPro" id="IPR005467">
    <property type="entry name" value="His_kinase_dom"/>
</dbReference>
<dbReference type="GO" id="GO:0000155">
    <property type="term" value="F:phosphorelay sensor kinase activity"/>
    <property type="evidence" value="ECO:0007669"/>
    <property type="project" value="InterPro"/>
</dbReference>
<dbReference type="SUPFAM" id="SSF47384">
    <property type="entry name" value="Homodimeric domain of signal transducing histidine kinase"/>
    <property type="match status" value="1"/>
</dbReference>
<feature type="domain" description="Protein kinase" evidence="9">
    <location>
        <begin position="25"/>
        <end position="283"/>
    </location>
</feature>
<dbReference type="SUPFAM" id="SSF52172">
    <property type="entry name" value="CheY-like"/>
    <property type="match status" value="1"/>
</dbReference>
<evidence type="ECO:0000256" key="7">
    <source>
        <dbReference type="SAM" id="MobiDB-lite"/>
    </source>
</evidence>